<dbReference type="EMBL" id="AP017457">
    <property type="protein sequence ID" value="BAU98786.1"/>
    <property type="molecule type" value="Genomic_DNA"/>
</dbReference>
<proteinExistence type="predicted"/>
<gene>
    <name evidence="2" type="ORF">AUMI_12440</name>
</gene>
<dbReference type="GO" id="GO:0016702">
    <property type="term" value="F:oxidoreductase activity, acting on single donors with incorporation of molecular oxygen, incorporation of two atoms of oxygen"/>
    <property type="evidence" value="ECO:0007669"/>
    <property type="project" value="InterPro"/>
</dbReference>
<reference evidence="2 3" key="1">
    <citation type="journal article" date="2016" name="Genome Announc.">
        <title>Complete Genome Sequence of Aurantimicrobium minutum Type Strain KNCT, a Planktonic Ultramicrobacterium Isolated from River Water.</title>
        <authorList>
            <person name="Nakai R."/>
            <person name="Fujisawa T."/>
            <person name="Nakamura Y."/>
            <person name="Nishide H."/>
            <person name="Uchiyama I."/>
            <person name="Baba T."/>
            <person name="Toyoda A."/>
            <person name="Fujiyama A."/>
            <person name="Naganuma T."/>
            <person name="Niki H."/>
        </authorList>
    </citation>
    <scope>NUCLEOTIDE SEQUENCE [LARGE SCALE GENOMIC DNA]</scope>
    <source>
        <strain evidence="2 3">KNC</strain>
    </source>
</reference>
<organism evidence="2 3">
    <name type="scientific">Aurantimicrobium minutum</name>
    <dbReference type="NCBI Taxonomy" id="708131"/>
    <lineage>
        <taxon>Bacteria</taxon>
        <taxon>Bacillati</taxon>
        <taxon>Actinomycetota</taxon>
        <taxon>Actinomycetes</taxon>
        <taxon>Micrococcales</taxon>
        <taxon>Microbacteriaceae</taxon>
        <taxon>Aurantimicrobium</taxon>
    </lineage>
</organism>
<dbReference type="PANTHER" id="PTHR34315">
    <property type="match status" value="1"/>
</dbReference>
<dbReference type="Gene3D" id="2.60.130.10">
    <property type="entry name" value="Aromatic compound dioxygenase"/>
    <property type="match status" value="1"/>
</dbReference>
<dbReference type="AlphaFoldDB" id="A0A173LV20"/>
<feature type="domain" description="Intradiol ring-cleavage dioxygenases" evidence="1">
    <location>
        <begin position="50"/>
        <end position="159"/>
    </location>
</feature>
<dbReference type="PANTHER" id="PTHR34315:SF1">
    <property type="entry name" value="INTRADIOL RING-CLEAVAGE DIOXYGENASES DOMAIN-CONTAINING PROTEIN-RELATED"/>
    <property type="match status" value="1"/>
</dbReference>
<dbReference type="InterPro" id="IPR000627">
    <property type="entry name" value="Intradiol_dOase_C"/>
</dbReference>
<dbReference type="Pfam" id="PF00775">
    <property type="entry name" value="Dioxygenase_C"/>
    <property type="match status" value="1"/>
</dbReference>
<accession>A0A173LV20</accession>
<sequence>MDTSPATIAVSASTKSTTTVDTSGNAVNCEGSVPASPSVTEGPYYKSGDFVRSDITEGQAGLPMTLTLTVVDTNCQPIPNARVDIWHANAQGQYSGVTDPKEGCADCGDKTFLRGTKTTNEKGQVTFQTIFPGWYPGRTVHIHVKIWENGSEVLTTQLFVTKSDADTAFATAGYKGEQNTTNEQDRIAQQLGSQISNLMLTNNFTGSTVSSQAQIVLP</sequence>
<protein>
    <submittedName>
        <fullName evidence="2">Twin-arginine protein translocase subunit TatC</fullName>
    </submittedName>
</protein>
<evidence type="ECO:0000259" key="1">
    <source>
        <dbReference type="Pfam" id="PF00775"/>
    </source>
</evidence>
<evidence type="ECO:0000313" key="3">
    <source>
        <dbReference type="Proteomes" id="UP000243847"/>
    </source>
</evidence>
<dbReference type="SUPFAM" id="SSF49482">
    <property type="entry name" value="Aromatic compound dioxygenase"/>
    <property type="match status" value="1"/>
</dbReference>
<dbReference type="GO" id="GO:0008199">
    <property type="term" value="F:ferric iron binding"/>
    <property type="evidence" value="ECO:0007669"/>
    <property type="project" value="InterPro"/>
</dbReference>
<dbReference type="InterPro" id="IPR015889">
    <property type="entry name" value="Intradiol_dOase_core"/>
</dbReference>
<dbReference type="Proteomes" id="UP000243847">
    <property type="component" value="Chromosome sequence1"/>
</dbReference>
<name>A0A173LV20_9MICO</name>
<dbReference type="CDD" id="cd03457">
    <property type="entry name" value="intradiol_dioxygenase_like"/>
    <property type="match status" value="1"/>
</dbReference>
<evidence type="ECO:0000313" key="2">
    <source>
        <dbReference type="EMBL" id="BAU98786.1"/>
    </source>
</evidence>
<dbReference type="KEGG" id="amin:AUMI_12440"/>